<gene>
    <name evidence="2" type="ORF">HPBE_LOCUS16460</name>
</gene>
<name>A0A183G4K7_HELPZ</name>
<keyword evidence="1" id="KW-0812">Transmembrane</keyword>
<keyword evidence="3" id="KW-1185">Reference proteome</keyword>
<keyword evidence="1" id="KW-1133">Transmembrane helix</keyword>
<accession>A0A3P7ZX07</accession>
<dbReference type="AlphaFoldDB" id="A0A183G4K7"/>
<reference evidence="4" key="2">
    <citation type="submission" date="2019-09" db="UniProtKB">
        <authorList>
            <consortium name="WormBaseParasite"/>
        </authorList>
    </citation>
    <scope>IDENTIFICATION</scope>
</reference>
<evidence type="ECO:0000313" key="4">
    <source>
        <dbReference type="WBParaSite" id="HPBE_0001646101-mRNA-1"/>
    </source>
</evidence>
<reference evidence="2 3" key="1">
    <citation type="submission" date="2018-11" db="EMBL/GenBank/DDBJ databases">
        <authorList>
            <consortium name="Pathogen Informatics"/>
        </authorList>
    </citation>
    <scope>NUCLEOTIDE SEQUENCE [LARGE SCALE GENOMIC DNA]</scope>
</reference>
<sequence length="66" mass="7515">MICILTRFAQMFVITNLETLGAPISLNIFGWNKQETVQYNSVMQGGFGFVSFLIYAFSVYYDVGKM</sequence>
<evidence type="ECO:0000256" key="1">
    <source>
        <dbReference type="SAM" id="Phobius"/>
    </source>
</evidence>
<keyword evidence="1" id="KW-0472">Membrane</keyword>
<protein>
    <submittedName>
        <fullName evidence="4">7TM_GPCR_Srx domain-containing protein</fullName>
    </submittedName>
</protein>
<organism evidence="3 4">
    <name type="scientific">Heligmosomoides polygyrus</name>
    <name type="common">Parasitic roundworm</name>
    <dbReference type="NCBI Taxonomy" id="6339"/>
    <lineage>
        <taxon>Eukaryota</taxon>
        <taxon>Metazoa</taxon>
        <taxon>Ecdysozoa</taxon>
        <taxon>Nematoda</taxon>
        <taxon>Chromadorea</taxon>
        <taxon>Rhabditida</taxon>
        <taxon>Rhabditina</taxon>
        <taxon>Rhabditomorpha</taxon>
        <taxon>Strongyloidea</taxon>
        <taxon>Heligmosomidae</taxon>
        <taxon>Heligmosomoides</taxon>
    </lineage>
</organism>
<dbReference type="EMBL" id="UZAH01029430">
    <property type="protein sequence ID" value="VDP06017.1"/>
    <property type="molecule type" value="Genomic_DNA"/>
</dbReference>
<evidence type="ECO:0000313" key="2">
    <source>
        <dbReference type="EMBL" id="VDP06017.1"/>
    </source>
</evidence>
<proteinExistence type="predicted"/>
<feature type="transmembrane region" description="Helical" evidence="1">
    <location>
        <begin position="12"/>
        <end position="30"/>
    </location>
</feature>
<dbReference type="OrthoDB" id="370281at2759"/>
<dbReference type="WBParaSite" id="HPBE_0001646101-mRNA-1">
    <property type="protein sequence ID" value="HPBE_0001646101-mRNA-1"/>
    <property type="gene ID" value="HPBE_0001646101"/>
</dbReference>
<accession>A0A183G4K7</accession>
<dbReference type="Proteomes" id="UP000050761">
    <property type="component" value="Unassembled WGS sequence"/>
</dbReference>
<feature type="transmembrane region" description="Helical" evidence="1">
    <location>
        <begin position="42"/>
        <end position="61"/>
    </location>
</feature>
<evidence type="ECO:0000313" key="3">
    <source>
        <dbReference type="Proteomes" id="UP000050761"/>
    </source>
</evidence>